<accession>X1MW47</accession>
<dbReference type="Gene3D" id="2.60.120.10">
    <property type="entry name" value="Jelly Rolls"/>
    <property type="match status" value="1"/>
</dbReference>
<evidence type="ECO:0000313" key="1">
    <source>
        <dbReference type="EMBL" id="GAI35473.1"/>
    </source>
</evidence>
<dbReference type="AlphaFoldDB" id="X1MW47"/>
<comment type="caution">
    <text evidence="1">The sequence shown here is derived from an EMBL/GenBank/DDBJ whole genome shotgun (WGS) entry which is preliminary data.</text>
</comment>
<dbReference type="InterPro" id="IPR018490">
    <property type="entry name" value="cNMP-bd_dom_sf"/>
</dbReference>
<dbReference type="InterPro" id="IPR014710">
    <property type="entry name" value="RmlC-like_jellyroll"/>
</dbReference>
<name>X1MW47_9ZZZZ</name>
<proteinExistence type="predicted"/>
<reference evidence="1" key="1">
    <citation type="journal article" date="2014" name="Front. Microbiol.">
        <title>High frequency of phylogenetically diverse reductive dehalogenase-homologous genes in deep subseafloor sedimentary metagenomes.</title>
        <authorList>
            <person name="Kawai M."/>
            <person name="Futagami T."/>
            <person name="Toyoda A."/>
            <person name="Takaki Y."/>
            <person name="Nishi S."/>
            <person name="Hori S."/>
            <person name="Arai W."/>
            <person name="Tsubouchi T."/>
            <person name="Morono Y."/>
            <person name="Uchiyama I."/>
            <person name="Ito T."/>
            <person name="Fujiyama A."/>
            <person name="Inagaki F."/>
            <person name="Takami H."/>
        </authorList>
    </citation>
    <scope>NUCLEOTIDE SEQUENCE</scope>
    <source>
        <strain evidence="1">Expedition CK06-06</strain>
    </source>
</reference>
<protein>
    <submittedName>
        <fullName evidence="1">Uncharacterized protein</fullName>
    </submittedName>
</protein>
<gene>
    <name evidence="1" type="ORF">S06H3_47617</name>
</gene>
<sequence length="89" mass="9686">MTHRLLQAASEFEVVGWTSMLPPYRARATAKAIETTKALAFSAKGLIALCEKSPQICSEIYRGLATLIAQRLDSAFIQLMGVTSQDANL</sequence>
<dbReference type="SUPFAM" id="SSF51206">
    <property type="entry name" value="cAMP-binding domain-like"/>
    <property type="match status" value="1"/>
</dbReference>
<organism evidence="1">
    <name type="scientific">marine sediment metagenome</name>
    <dbReference type="NCBI Taxonomy" id="412755"/>
    <lineage>
        <taxon>unclassified sequences</taxon>
        <taxon>metagenomes</taxon>
        <taxon>ecological metagenomes</taxon>
    </lineage>
</organism>
<dbReference type="EMBL" id="BARV01029921">
    <property type="protein sequence ID" value="GAI35473.1"/>
    <property type="molecule type" value="Genomic_DNA"/>
</dbReference>